<keyword evidence="3" id="KW-0813">Transport</keyword>
<keyword evidence="5 8" id="KW-0812">Transmembrane</keyword>
<evidence type="ECO:0000313" key="10">
    <source>
        <dbReference type="Proteomes" id="UP000297567"/>
    </source>
</evidence>
<gene>
    <name evidence="9" type="ORF">EHQ62_14975</name>
</gene>
<feature type="transmembrane region" description="Helical" evidence="8">
    <location>
        <begin position="12"/>
        <end position="31"/>
    </location>
</feature>
<keyword evidence="7 8" id="KW-0472">Membrane</keyword>
<evidence type="ECO:0000256" key="7">
    <source>
        <dbReference type="ARBA" id="ARBA00023136"/>
    </source>
</evidence>
<keyword evidence="4" id="KW-1003">Cell membrane</keyword>
<dbReference type="Gene3D" id="3.30.70.1430">
    <property type="entry name" value="Multidrug efflux transporter AcrB pore domain"/>
    <property type="match status" value="2"/>
</dbReference>
<evidence type="ECO:0000256" key="6">
    <source>
        <dbReference type="ARBA" id="ARBA00022989"/>
    </source>
</evidence>
<evidence type="ECO:0000256" key="5">
    <source>
        <dbReference type="ARBA" id="ARBA00022692"/>
    </source>
</evidence>
<dbReference type="GO" id="GO:0005886">
    <property type="term" value="C:plasma membrane"/>
    <property type="evidence" value="ECO:0007669"/>
    <property type="project" value="UniProtKB-SubCell"/>
</dbReference>
<feature type="transmembrane region" description="Helical" evidence="8">
    <location>
        <begin position="444"/>
        <end position="462"/>
    </location>
</feature>
<evidence type="ECO:0000313" key="9">
    <source>
        <dbReference type="EMBL" id="TGL62614.1"/>
    </source>
</evidence>
<dbReference type="Gene3D" id="1.20.1640.10">
    <property type="entry name" value="Multidrug efflux transporter AcrB transmembrane domain"/>
    <property type="match status" value="2"/>
</dbReference>
<evidence type="ECO:0000256" key="2">
    <source>
        <dbReference type="ARBA" id="ARBA00010942"/>
    </source>
</evidence>
<accession>A0A4Z0ZQ61</accession>
<feature type="transmembrane region" description="Helical" evidence="8">
    <location>
        <begin position="1024"/>
        <end position="1050"/>
    </location>
</feature>
<keyword evidence="10" id="KW-1185">Reference proteome</keyword>
<feature type="transmembrane region" description="Helical" evidence="8">
    <location>
        <begin position="1000"/>
        <end position="1018"/>
    </location>
</feature>
<dbReference type="GO" id="GO:0042910">
    <property type="term" value="F:xenobiotic transmembrane transporter activity"/>
    <property type="evidence" value="ECO:0007669"/>
    <property type="project" value="TreeGrafter"/>
</dbReference>
<dbReference type="SUPFAM" id="SSF82866">
    <property type="entry name" value="Multidrug efflux transporter AcrB transmembrane domain"/>
    <property type="match status" value="2"/>
</dbReference>
<feature type="transmembrane region" description="Helical" evidence="8">
    <location>
        <begin position="389"/>
        <end position="408"/>
    </location>
</feature>
<dbReference type="SUPFAM" id="SSF82693">
    <property type="entry name" value="Multidrug efflux transporter AcrB pore domain, PN1, PN2, PC1 and PC2 subdomains"/>
    <property type="match status" value="2"/>
</dbReference>
<organism evidence="9 10">
    <name type="scientific">Leptospira jelokensis</name>
    <dbReference type="NCBI Taxonomy" id="2484931"/>
    <lineage>
        <taxon>Bacteria</taxon>
        <taxon>Pseudomonadati</taxon>
        <taxon>Spirochaetota</taxon>
        <taxon>Spirochaetia</taxon>
        <taxon>Leptospirales</taxon>
        <taxon>Leptospiraceae</taxon>
        <taxon>Leptospira</taxon>
    </lineage>
</organism>
<comment type="subcellular location">
    <subcellularLocation>
        <location evidence="1">Cell membrane</location>
        <topology evidence="1">Multi-pass membrane protein</topology>
    </subcellularLocation>
</comment>
<feature type="transmembrane region" description="Helical" evidence="8">
    <location>
        <begin position="886"/>
        <end position="905"/>
    </location>
</feature>
<dbReference type="Pfam" id="PF00873">
    <property type="entry name" value="ACR_tran"/>
    <property type="match status" value="1"/>
</dbReference>
<evidence type="ECO:0000256" key="1">
    <source>
        <dbReference type="ARBA" id="ARBA00004651"/>
    </source>
</evidence>
<dbReference type="NCBIfam" id="TIGR00914">
    <property type="entry name" value="2A0601"/>
    <property type="match status" value="1"/>
</dbReference>
<comment type="similarity">
    <text evidence="2">Belongs to the resistance-nodulation-cell division (RND) (TC 2.A.6) family.</text>
</comment>
<name>A0A4Z0ZQ61_9LEPT</name>
<feature type="transmembrane region" description="Helical" evidence="8">
    <location>
        <begin position="474"/>
        <end position="494"/>
    </location>
</feature>
<feature type="transmembrane region" description="Helical" evidence="8">
    <location>
        <begin position="938"/>
        <end position="962"/>
    </location>
</feature>
<evidence type="ECO:0000256" key="3">
    <source>
        <dbReference type="ARBA" id="ARBA00022448"/>
    </source>
</evidence>
<dbReference type="PANTHER" id="PTHR32063:SF19">
    <property type="entry name" value="CATION EFFLUX SYSTEM PROTEIN CUSA"/>
    <property type="match status" value="1"/>
</dbReference>
<feature type="transmembrane region" description="Helical" evidence="8">
    <location>
        <begin position="912"/>
        <end position="932"/>
    </location>
</feature>
<dbReference type="AlphaFoldDB" id="A0A4Z0ZQ61"/>
<dbReference type="EMBL" id="RQGH01000028">
    <property type="protein sequence ID" value="TGL62614.1"/>
    <property type="molecule type" value="Genomic_DNA"/>
</dbReference>
<protein>
    <submittedName>
        <fullName evidence="9">Efflux RND transporter permease subunit</fullName>
    </submittedName>
</protein>
<dbReference type="InterPro" id="IPR027463">
    <property type="entry name" value="AcrB_DN_DC_subdom"/>
</dbReference>
<dbReference type="InterPro" id="IPR004763">
    <property type="entry name" value="CusA-like"/>
</dbReference>
<keyword evidence="6 8" id="KW-1133">Transmembrane helix</keyword>
<comment type="caution">
    <text evidence="9">The sequence shown here is derived from an EMBL/GenBank/DDBJ whole genome shotgun (WGS) entry which is preliminary data.</text>
</comment>
<dbReference type="PANTHER" id="PTHR32063">
    <property type="match status" value="1"/>
</dbReference>
<dbReference type="Proteomes" id="UP000297567">
    <property type="component" value="Unassembled WGS sequence"/>
</dbReference>
<reference evidence="9" key="1">
    <citation type="journal article" date="2019" name="PLoS Negl. Trop. Dis.">
        <title>Revisiting the worldwide diversity of Leptospira species in the environment.</title>
        <authorList>
            <person name="Vincent A.T."/>
            <person name="Schiettekatte O."/>
            <person name="Bourhy P."/>
            <person name="Veyrier F.J."/>
            <person name="Picardeau M."/>
        </authorList>
    </citation>
    <scope>NUCLEOTIDE SEQUENCE [LARGE SCALE GENOMIC DNA]</scope>
    <source>
        <strain evidence="9">201702451</strain>
    </source>
</reference>
<evidence type="ECO:0000256" key="8">
    <source>
        <dbReference type="SAM" id="Phobius"/>
    </source>
</evidence>
<dbReference type="Gene3D" id="3.30.70.1440">
    <property type="entry name" value="Multidrug efflux transporter AcrB pore domain"/>
    <property type="match status" value="1"/>
</dbReference>
<dbReference type="Gene3D" id="3.30.2090.10">
    <property type="entry name" value="Multidrug efflux transporter AcrB TolC docking domain, DN and DC subdomains"/>
    <property type="match status" value="2"/>
</dbReference>
<sequence>MISTIIKFSANNRYLVIIITLFLVFLSLFAMKHIPLDALPDMSDTQVIIYSKWDRSPDIIEDQVTYPIVRSLLGAPKVKAIRGFSDFGYSFVYVIFEDGTDLYWARSRVNEYISQLQNNLPTGVNLSLGPDATGVGWVYQYVLVDDTNQMDLAEIRSYQDFKLKYLFNSVPGVAEVATVGGFKKQYQIQIDPLKLQIFGIDMDRVIDTVRKSNDDVGARLLEIGGAEYMIRVRGYVQSKEDIEQISLGASPSGTPIYLSQVAKVVDGPDLRRGVGDWNGEGDKVSGIIIMRHGENALKVIESIQEKVKSIEPSLPKGLKIIPVYDRSVLIKETIQLLKEKLTEEIIVVSIIILIFLWHIPSAIVPILTIPIAVLLSFLPMYLADIGSNLMSLAGIALSIGVLVDGAIVEVENAYKKLEEWEASGRIGDFHAIRLEALLEVGPSVFFSLLIIAVAFFPIFTLVDQEGRLFRPLAISKNLTMAIAAILAITVDPAFRMLFTKMDPFTKFTPLLNRLFTHIFVGKYYSEKNHPISKRLYALYEPIVQNVLVHPKKTILAAVMLFIATIPVYFKLGTEFLPPLNEGSILYMPTTLPGISIGEAERVLRLMDQTLVKIPEVSSVYGKAGRADTSTDPSPISMFEIVVLLKPESEWRSGLSKEDLVKEMNEKLDIPGFSNAWTQPIRARIDMLSTGIRTPIGIKVQGENLEQIQEVGIQIESVLKKQNGVRSIFAERTSGGYYIDIKIKRELAAKYGLTVEDIQKTILSALGGETISTTIEKRERYSIQIRYPREYRDSLEMIAKVLIPIKNGGHIPLSFLATLDYNIGPTMIRDENGFLTGYVYLDTTESDLLGFVNRMKSIVDAEVQIPKSVFLEWSGQYENIIRVRNRMMIVVPITLVLIFFLLYINTKSVVKTAIVLTAVPFSMIGAFWFLYLLDYQISVAVWVGIIALLGLDAETGVFMLMYLDLSYEKYKSQNPNLTIPELKFAIIEGAVHRIRPKMMTVLSGFIGLLPIMWATGSGSDLMKRIAAPMVGGLVTSFALELVVYPAIYYLWKQKELGVGKVGKPEKFAN</sequence>
<dbReference type="PRINTS" id="PR00702">
    <property type="entry name" value="ACRIFLAVINRP"/>
</dbReference>
<dbReference type="InterPro" id="IPR001036">
    <property type="entry name" value="Acrflvin-R"/>
</dbReference>
<dbReference type="RefSeq" id="WP_135644256.1">
    <property type="nucleotide sequence ID" value="NZ_RQGH01000028.1"/>
</dbReference>
<dbReference type="Gene3D" id="3.30.70.1320">
    <property type="entry name" value="Multidrug efflux transporter AcrB pore domain like"/>
    <property type="match status" value="1"/>
</dbReference>
<dbReference type="SUPFAM" id="SSF82714">
    <property type="entry name" value="Multidrug efflux transporter AcrB TolC docking domain, DN and DC subdomains"/>
    <property type="match status" value="2"/>
</dbReference>
<proteinExistence type="inferred from homology"/>
<dbReference type="GO" id="GO:0008324">
    <property type="term" value="F:monoatomic cation transmembrane transporter activity"/>
    <property type="evidence" value="ECO:0007669"/>
    <property type="project" value="InterPro"/>
</dbReference>
<feature type="transmembrane region" description="Helical" evidence="8">
    <location>
        <begin position="363"/>
        <end position="382"/>
    </location>
</feature>
<evidence type="ECO:0000256" key="4">
    <source>
        <dbReference type="ARBA" id="ARBA00022475"/>
    </source>
</evidence>